<evidence type="ECO:0000313" key="3">
    <source>
        <dbReference type="Proteomes" id="UP000305848"/>
    </source>
</evidence>
<feature type="coiled-coil region" evidence="1">
    <location>
        <begin position="67"/>
        <end position="97"/>
    </location>
</feature>
<evidence type="ECO:0008006" key="4">
    <source>
        <dbReference type="Google" id="ProtNLM"/>
    </source>
</evidence>
<evidence type="ECO:0000256" key="1">
    <source>
        <dbReference type="SAM" id="Coils"/>
    </source>
</evidence>
<proteinExistence type="predicted"/>
<organism evidence="2 3">
    <name type="scientific">Ilyomonas limi</name>
    <dbReference type="NCBI Taxonomy" id="2575867"/>
    <lineage>
        <taxon>Bacteria</taxon>
        <taxon>Pseudomonadati</taxon>
        <taxon>Bacteroidota</taxon>
        <taxon>Chitinophagia</taxon>
        <taxon>Chitinophagales</taxon>
        <taxon>Chitinophagaceae</taxon>
        <taxon>Ilyomonas</taxon>
    </lineage>
</organism>
<sequence length="101" mass="12010">MENQMITIEAYCTYHQAEPAFIEALEKSGLLNVIVMNNDRFIDYEQLQQLECYTRWYYDMDINVPGIDAINNLLDKIKQMQQEMEDLKHRLAVYQTNSLLL</sequence>
<keyword evidence="3" id="KW-1185">Reference proteome</keyword>
<evidence type="ECO:0000313" key="2">
    <source>
        <dbReference type="EMBL" id="TKK68200.1"/>
    </source>
</evidence>
<comment type="caution">
    <text evidence="2">The sequence shown here is derived from an EMBL/GenBank/DDBJ whole genome shotgun (WGS) entry which is preliminary data.</text>
</comment>
<dbReference type="EMBL" id="SZQL01000008">
    <property type="protein sequence ID" value="TKK68200.1"/>
    <property type="molecule type" value="Genomic_DNA"/>
</dbReference>
<reference evidence="2 3" key="1">
    <citation type="submission" date="2019-05" db="EMBL/GenBank/DDBJ databases">
        <title>Panacibacter sp. strain 17mud1-8 Genome sequencing and assembly.</title>
        <authorList>
            <person name="Chhetri G."/>
        </authorList>
    </citation>
    <scope>NUCLEOTIDE SEQUENCE [LARGE SCALE GENOMIC DNA]</scope>
    <source>
        <strain evidence="2 3">17mud1-8</strain>
    </source>
</reference>
<dbReference type="Gene3D" id="1.10.1660.10">
    <property type="match status" value="1"/>
</dbReference>
<gene>
    <name evidence="2" type="ORF">FC093_11225</name>
</gene>
<dbReference type="AlphaFoldDB" id="A0A4U3L069"/>
<accession>A0A4U3L069</accession>
<dbReference type="Pfam" id="PF13591">
    <property type="entry name" value="MerR_2"/>
    <property type="match status" value="1"/>
</dbReference>
<name>A0A4U3L069_9BACT</name>
<dbReference type="Proteomes" id="UP000305848">
    <property type="component" value="Unassembled WGS sequence"/>
</dbReference>
<keyword evidence="1" id="KW-0175">Coiled coil</keyword>
<dbReference type="RefSeq" id="WP_137261880.1">
    <property type="nucleotide sequence ID" value="NZ_SZQL01000008.1"/>
</dbReference>
<protein>
    <recommendedName>
        <fullName evidence="4">MerR family transcriptional regulator</fullName>
    </recommendedName>
</protein>
<dbReference type="OrthoDB" id="1494789at2"/>